<accession>W3WWG9</accession>
<dbReference type="EMBL" id="KI912116">
    <property type="protein sequence ID" value="ETS77201.1"/>
    <property type="molecule type" value="Genomic_DNA"/>
</dbReference>
<dbReference type="OMA" id="PITEKQT"/>
<dbReference type="InParanoid" id="W3WWG9"/>
<dbReference type="KEGG" id="pfy:PFICI_11075"/>
<evidence type="ECO:0000313" key="3">
    <source>
        <dbReference type="Proteomes" id="UP000030651"/>
    </source>
</evidence>
<dbReference type="eggNOG" id="ENOG502S8JK">
    <property type="taxonomic scope" value="Eukaryota"/>
</dbReference>
<dbReference type="AlphaFoldDB" id="W3WWG9"/>
<sequence>MTDFTLFSGTSSQPPLPKDTQEQTFTLSATAGSDIWRTVKAAGGRDDFNGPIYATKVPLKSFQHAAATISADFQTPYAQGGLIIFFPGRSAIITQNEDGTTVFETSPEWWIKTGIEFENGSLFASVVTANPSADWSLALLGTNKATFEVERSHGALWIYVTKQNEPRVPLREVTWVFENENDGREVWIGVAACMPVGEKDSGGGDLNVLYENFSLRTV</sequence>
<dbReference type="OrthoDB" id="42525at2759"/>
<feature type="region of interest" description="Disordered" evidence="1">
    <location>
        <begin position="1"/>
        <end position="20"/>
    </location>
</feature>
<protein>
    <recommendedName>
        <fullName evidence="4">Beta-xylosidase C-terminal Concanavalin A-like domain-containing protein</fullName>
    </recommendedName>
</protein>
<reference evidence="3" key="1">
    <citation type="journal article" date="2015" name="BMC Genomics">
        <title>Genomic and transcriptomic analysis of the endophytic fungus Pestalotiopsis fici reveals its lifestyle and high potential for synthesis of natural products.</title>
        <authorList>
            <person name="Wang X."/>
            <person name="Zhang X."/>
            <person name="Liu L."/>
            <person name="Xiang M."/>
            <person name="Wang W."/>
            <person name="Sun X."/>
            <person name="Che Y."/>
            <person name="Guo L."/>
            <person name="Liu G."/>
            <person name="Guo L."/>
            <person name="Wang C."/>
            <person name="Yin W.B."/>
            <person name="Stadler M."/>
            <person name="Zhang X."/>
            <person name="Liu X."/>
        </authorList>
    </citation>
    <scope>NUCLEOTIDE SEQUENCE [LARGE SCALE GENOMIC DNA]</scope>
    <source>
        <strain evidence="3">W106-1 / CGMCC3.15140</strain>
    </source>
</reference>
<evidence type="ECO:0008006" key="4">
    <source>
        <dbReference type="Google" id="ProtNLM"/>
    </source>
</evidence>
<dbReference type="PANTHER" id="PTHR35332">
    <property type="entry name" value="REGULATION OF ENOLASE PROTEIN 1"/>
    <property type="match status" value="1"/>
</dbReference>
<evidence type="ECO:0000313" key="2">
    <source>
        <dbReference type="EMBL" id="ETS77201.1"/>
    </source>
</evidence>
<organism evidence="2 3">
    <name type="scientific">Pestalotiopsis fici (strain W106-1 / CGMCC3.15140)</name>
    <dbReference type="NCBI Taxonomy" id="1229662"/>
    <lineage>
        <taxon>Eukaryota</taxon>
        <taxon>Fungi</taxon>
        <taxon>Dikarya</taxon>
        <taxon>Ascomycota</taxon>
        <taxon>Pezizomycotina</taxon>
        <taxon>Sordariomycetes</taxon>
        <taxon>Xylariomycetidae</taxon>
        <taxon>Amphisphaeriales</taxon>
        <taxon>Sporocadaceae</taxon>
        <taxon>Pestalotiopsis</taxon>
    </lineage>
</organism>
<feature type="compositionally biased region" description="Polar residues" evidence="1">
    <location>
        <begin position="1"/>
        <end position="13"/>
    </location>
</feature>
<keyword evidence="3" id="KW-1185">Reference proteome</keyword>
<dbReference type="RefSeq" id="XP_007837847.1">
    <property type="nucleotide sequence ID" value="XM_007839656.1"/>
</dbReference>
<dbReference type="STRING" id="1229662.W3WWG9"/>
<evidence type="ECO:0000256" key="1">
    <source>
        <dbReference type="SAM" id="MobiDB-lite"/>
    </source>
</evidence>
<proteinExistence type="predicted"/>
<gene>
    <name evidence="2" type="ORF">PFICI_11075</name>
</gene>
<dbReference type="InterPro" id="IPR009784">
    <property type="entry name" value="DUF1349"/>
</dbReference>
<dbReference type="GeneID" id="19276088"/>
<dbReference type="Gene3D" id="2.60.120.200">
    <property type="match status" value="1"/>
</dbReference>
<dbReference type="Pfam" id="PF07081">
    <property type="entry name" value="DUF1349"/>
    <property type="match status" value="1"/>
</dbReference>
<dbReference type="PANTHER" id="PTHR35332:SF2">
    <property type="entry name" value="REGULATION OF ENOLASE PROTEIN 1"/>
    <property type="match status" value="1"/>
</dbReference>
<name>W3WWG9_PESFW</name>
<dbReference type="HOGENOM" id="CLU_077442_2_0_1"/>
<dbReference type="Proteomes" id="UP000030651">
    <property type="component" value="Unassembled WGS sequence"/>
</dbReference>